<feature type="region of interest" description="Disordered" evidence="6">
    <location>
        <begin position="81"/>
        <end position="112"/>
    </location>
</feature>
<dbReference type="Pfam" id="PF00004">
    <property type="entry name" value="AAA"/>
    <property type="match status" value="1"/>
</dbReference>
<dbReference type="PANTHER" id="PTHR45644:SF76">
    <property type="entry name" value="AAA+ ATPASE DOMAIN-CONTAINING PROTEIN"/>
    <property type="match status" value="1"/>
</dbReference>
<evidence type="ECO:0000256" key="3">
    <source>
        <dbReference type="ARBA" id="ARBA00022787"/>
    </source>
</evidence>
<feature type="region of interest" description="Disordered" evidence="6">
    <location>
        <begin position="830"/>
        <end position="860"/>
    </location>
</feature>
<dbReference type="Gene3D" id="3.40.50.300">
    <property type="entry name" value="P-loop containing nucleotide triphosphate hydrolases"/>
    <property type="match status" value="1"/>
</dbReference>
<dbReference type="InterPro" id="IPR003959">
    <property type="entry name" value="ATPase_AAA_core"/>
</dbReference>
<keyword evidence="5" id="KW-0496">Mitochondrion</keyword>
<sequence>MDSRFSNVGFPANYSLNAFKILGNSMQVGGTGGAYNMDTVLRLDSAGSSVPYMSASKGIKRKWSSMDRSIRGQTGSLLALGLGRSSSSSDSKGSSTTACTTTSSANEADEESSMDIELDFILHLGNEKVINPKKSASSSPKGLDLQRNVDLELSLSSGLSESDITSVHLSSSPSQSVMKMPTAVEGSPNEDERSTSCHWKPGIGLPSFQSLPAKEASVFCKEVPRGIDLSPIVPELSSSVVTTPKSSVTCTSGMTRQQQPQHRSSSSKTCQVEGCVRGARGASGRCISHGGGRRCQKPGCHKGAEGRTVYCKAHGGGRRCEFLGCTKSAEGRTDFCIAHGGGRRCGHDGCTRAARGKSGLCIRHGGGKRCQMENCTRSAEGFSGLCISHGGGRRCQFIGCTKGAQGTTMFCKAHGGGKRCTYPRCTKGAEGSTPFCKGHGGGKRCAFQGGGVCTKSVHGGTNFCVAHGGGKRCVMPECTKSARGRTDYCVRHGGGKRCKFEGCGKSAQGSTDFCKAHGGGKRCSWGHPGSEYGNQPSGPCNYFARGKTGLCVLHSSLVQDKRVHGGATLGPIVEDQKLSKSGEMKEIVNAMDANVDTRNIWSDVEASASTSCSSLNQYGVPNACNSVSKGGFSVSAPEGRVHGGSLLAMLAGGSCVGSANSAGVAVGMGLGLVSGQSRLTGSGSVASTGLTLENMEKELIRQIVDGRESQVRFDEFPYYLSEQTRTLLTSAAYVHLKHADVSKYTRNLSPASKALLLSGPSELYQQMLAKALAHYFESKLLLLDVTDFSLRIHNKYGTPKESCFKRSPSESALERLSGLFSSFSLLPQEEPKGRLKRQSSSVDIASRGNEGPPKLRRNASVSDNMNGLASKCSPANLAPMSRTSSLFFDEKLLLQALYKVLVYVSRATPIVLYLRDVDKLLFRSQRFYNFFQQMLKKLSGNVLILGSRVVDLSNDRELEERLAVLFPYNIEIRPPEEEQHLVNWKSLLEKDMNMIQTQDNKNHIIEVLSANDLDCDDLDSICIADTLALSRYIEEVVVSAISYHLMNNKDPEYRNGKLVISSKSLAYGLSIFQGKSIGNYRLKLEAPTETLKEAGTLSVGIKPESKSGIRTGTGTTNPEKTDSENSASVIKVPEVVPDNEFEKRIRHEVIPANEINVTFADIGALDETKECLQELVMLPLKRPDLFKGGLLKPCRGILLFGPPGTGKTMLAKAIAREAGASFINVSMSTIASKWFGEDEKNVRALFTLAAKVSPTIIFVDEVDSMLGQRTRVGEHEAMRKIKNEFMTHWDGLLTKPVERILVLAATNRPFDLDEAIIRRFERRIMVGLPGVENREKIFRTLLAKEKVEENLNYAELAAMTEGYTGSDLKNLCTTAAYRPVRELIQQERLKDMERKKKEAEGQNSDYPSTKNDDVEERVITLRPLNMEDLRQAKNQVAASFSSEGAGMNELKQWNELYGEGGSRKKEQLSYFL</sequence>
<dbReference type="GO" id="GO:0016887">
    <property type="term" value="F:ATP hydrolysis activity"/>
    <property type="evidence" value="ECO:0007669"/>
    <property type="project" value="InterPro"/>
</dbReference>
<comment type="subcellular location">
    <subcellularLocation>
        <location evidence="1">Mitochondrion outer membrane</location>
        <topology evidence="1">Single-pass membrane protein</topology>
    </subcellularLocation>
</comment>
<dbReference type="Gene3D" id="1.10.8.60">
    <property type="match status" value="1"/>
</dbReference>
<dbReference type="PANTHER" id="PTHR45644">
    <property type="entry name" value="AAA ATPASE, PUTATIVE (AFU_ORTHOLOGUE AFUA_2G12920)-RELATED-RELATED"/>
    <property type="match status" value="1"/>
</dbReference>
<evidence type="ECO:0000256" key="5">
    <source>
        <dbReference type="ARBA" id="ARBA00023128"/>
    </source>
</evidence>
<gene>
    <name evidence="8" type="ORF">ES288_D09G224700v1</name>
</gene>
<dbReference type="InterPro" id="IPR056866">
    <property type="entry name" value="Znf_WRKY19"/>
</dbReference>
<feature type="region of interest" description="Disordered" evidence="6">
    <location>
        <begin position="1392"/>
        <end position="1416"/>
    </location>
</feature>
<evidence type="ECO:0000256" key="1">
    <source>
        <dbReference type="ARBA" id="ARBA00004572"/>
    </source>
</evidence>
<name>A0A5D2BEW5_GOSDA</name>
<protein>
    <recommendedName>
        <fullName evidence="7">AAA+ ATPase domain-containing protein</fullName>
    </recommendedName>
</protein>
<feature type="region of interest" description="Disordered" evidence="6">
    <location>
        <begin position="1103"/>
        <end position="1127"/>
    </location>
</feature>
<dbReference type="GO" id="GO:0005524">
    <property type="term" value="F:ATP binding"/>
    <property type="evidence" value="ECO:0007669"/>
    <property type="project" value="UniProtKB-KW"/>
</dbReference>
<proteinExistence type="predicted"/>
<keyword evidence="3" id="KW-0472">Membrane</keyword>
<evidence type="ECO:0000259" key="7">
    <source>
        <dbReference type="SMART" id="SM00382"/>
    </source>
</evidence>
<dbReference type="InterPro" id="IPR003593">
    <property type="entry name" value="AAA+_ATPase"/>
</dbReference>
<dbReference type="SUPFAM" id="SSF52540">
    <property type="entry name" value="P-loop containing nucleoside triphosphate hydrolases"/>
    <property type="match status" value="2"/>
</dbReference>
<dbReference type="InterPro" id="IPR051701">
    <property type="entry name" value="Mito_OM_Translocase_MSP1"/>
</dbReference>
<feature type="domain" description="AAA+ ATPase" evidence="7">
    <location>
        <begin position="1193"/>
        <end position="1330"/>
    </location>
</feature>
<evidence type="ECO:0000256" key="6">
    <source>
        <dbReference type="SAM" id="MobiDB-lite"/>
    </source>
</evidence>
<dbReference type="InterPro" id="IPR041569">
    <property type="entry name" value="AAA_lid_3"/>
</dbReference>
<accession>A0A5D2BEW5</accession>
<keyword evidence="3" id="KW-1000">Mitochondrion outer membrane</keyword>
<evidence type="ECO:0000313" key="9">
    <source>
        <dbReference type="Proteomes" id="UP000323506"/>
    </source>
</evidence>
<dbReference type="Pfam" id="PF17862">
    <property type="entry name" value="AAA_lid_3"/>
    <property type="match status" value="1"/>
</dbReference>
<dbReference type="InterPro" id="IPR003960">
    <property type="entry name" value="ATPase_AAA_CS"/>
</dbReference>
<evidence type="ECO:0000256" key="4">
    <source>
        <dbReference type="ARBA" id="ARBA00022840"/>
    </source>
</evidence>
<dbReference type="EMBL" id="CM017709">
    <property type="protein sequence ID" value="TYG54855.1"/>
    <property type="molecule type" value="Genomic_DNA"/>
</dbReference>
<dbReference type="Proteomes" id="UP000323506">
    <property type="component" value="Chromosome D09"/>
</dbReference>
<feature type="region of interest" description="Disordered" evidence="6">
    <location>
        <begin position="165"/>
        <end position="196"/>
    </location>
</feature>
<evidence type="ECO:0000256" key="2">
    <source>
        <dbReference type="ARBA" id="ARBA00022741"/>
    </source>
</evidence>
<dbReference type="FunFam" id="3.40.50.300:FF:000416">
    <property type="entry name" value="p-loop nucleoside triphosphate hydrolase superfamily protein"/>
    <property type="match status" value="1"/>
</dbReference>
<dbReference type="GO" id="GO:0005741">
    <property type="term" value="C:mitochondrial outer membrane"/>
    <property type="evidence" value="ECO:0007669"/>
    <property type="project" value="UniProtKB-SubCell"/>
</dbReference>
<feature type="compositionally biased region" description="Polar residues" evidence="6">
    <location>
        <begin position="1108"/>
        <end position="1127"/>
    </location>
</feature>
<reference evidence="8 9" key="1">
    <citation type="submission" date="2019-06" db="EMBL/GenBank/DDBJ databases">
        <title>WGS assembly of Gossypium darwinii.</title>
        <authorList>
            <person name="Chen Z.J."/>
            <person name="Sreedasyam A."/>
            <person name="Ando A."/>
            <person name="Song Q."/>
            <person name="De L."/>
            <person name="Hulse-Kemp A."/>
            <person name="Ding M."/>
            <person name="Ye W."/>
            <person name="Kirkbride R."/>
            <person name="Jenkins J."/>
            <person name="Plott C."/>
            <person name="Lovell J."/>
            <person name="Lin Y.-M."/>
            <person name="Vaughn R."/>
            <person name="Liu B."/>
            <person name="Li W."/>
            <person name="Simpson S."/>
            <person name="Scheffler B."/>
            <person name="Saski C."/>
            <person name="Grover C."/>
            <person name="Hu G."/>
            <person name="Conover J."/>
            <person name="Carlson J."/>
            <person name="Shu S."/>
            <person name="Boston L."/>
            <person name="Williams M."/>
            <person name="Peterson D."/>
            <person name="Mcgee K."/>
            <person name="Jones D."/>
            <person name="Wendel J."/>
            <person name="Stelly D."/>
            <person name="Grimwood J."/>
            <person name="Schmutz J."/>
        </authorList>
    </citation>
    <scope>NUCLEOTIDE SEQUENCE [LARGE SCALE GENOMIC DNA]</scope>
    <source>
        <strain evidence="8">1808015.09</strain>
    </source>
</reference>
<keyword evidence="2" id="KW-0547">Nucleotide-binding</keyword>
<feature type="compositionally biased region" description="Low complexity" evidence="6">
    <location>
        <begin position="165"/>
        <end position="176"/>
    </location>
</feature>
<dbReference type="InterPro" id="IPR056653">
    <property type="entry name" value="DUF7751"/>
</dbReference>
<dbReference type="PROSITE" id="PS00674">
    <property type="entry name" value="AAA"/>
    <property type="match status" value="1"/>
</dbReference>
<dbReference type="SMART" id="SM00382">
    <property type="entry name" value="AAA"/>
    <property type="match status" value="1"/>
</dbReference>
<evidence type="ECO:0000313" key="8">
    <source>
        <dbReference type="EMBL" id="TYG54855.1"/>
    </source>
</evidence>
<dbReference type="InterPro" id="IPR027417">
    <property type="entry name" value="P-loop_NTPase"/>
</dbReference>
<keyword evidence="9" id="KW-1185">Reference proteome</keyword>
<dbReference type="Pfam" id="PF24933">
    <property type="entry name" value="DUF7751"/>
    <property type="match status" value="1"/>
</dbReference>
<keyword evidence="4" id="KW-0067">ATP-binding</keyword>
<feature type="compositionally biased region" description="Low complexity" evidence="6">
    <location>
        <begin position="81"/>
        <end position="104"/>
    </location>
</feature>
<dbReference type="Pfam" id="PF24906">
    <property type="entry name" value="Zf_WRKY19"/>
    <property type="match status" value="6"/>
</dbReference>
<organism evidence="8 9">
    <name type="scientific">Gossypium darwinii</name>
    <name type="common">Darwin's cotton</name>
    <name type="synonym">Gossypium barbadense var. darwinii</name>
    <dbReference type="NCBI Taxonomy" id="34276"/>
    <lineage>
        <taxon>Eukaryota</taxon>
        <taxon>Viridiplantae</taxon>
        <taxon>Streptophyta</taxon>
        <taxon>Embryophyta</taxon>
        <taxon>Tracheophyta</taxon>
        <taxon>Spermatophyta</taxon>
        <taxon>Magnoliopsida</taxon>
        <taxon>eudicotyledons</taxon>
        <taxon>Gunneridae</taxon>
        <taxon>Pentapetalae</taxon>
        <taxon>rosids</taxon>
        <taxon>malvids</taxon>
        <taxon>Malvales</taxon>
        <taxon>Malvaceae</taxon>
        <taxon>Malvoideae</taxon>
        <taxon>Gossypium</taxon>
    </lineage>
</organism>